<dbReference type="EMBL" id="JAOQJL010000059">
    <property type="protein sequence ID" value="MCU6767220.1"/>
    <property type="molecule type" value="Genomic_DNA"/>
</dbReference>
<comment type="caution">
    <text evidence="1">The sequence shown here is derived from an EMBL/GenBank/DDBJ whole genome shotgun (WGS) entry which is preliminary data.</text>
</comment>
<organism evidence="1 2">
    <name type="scientific">Blautia ammoniilytica</name>
    <dbReference type="NCBI Taxonomy" id="2981782"/>
    <lineage>
        <taxon>Bacteria</taxon>
        <taxon>Bacillati</taxon>
        <taxon>Bacillota</taxon>
        <taxon>Clostridia</taxon>
        <taxon>Lachnospirales</taxon>
        <taxon>Lachnospiraceae</taxon>
        <taxon>Blautia</taxon>
    </lineage>
</organism>
<keyword evidence="2" id="KW-1185">Reference proteome</keyword>
<evidence type="ECO:0000313" key="1">
    <source>
        <dbReference type="EMBL" id="MCU6767220.1"/>
    </source>
</evidence>
<evidence type="ECO:0000313" key="2">
    <source>
        <dbReference type="Proteomes" id="UP001652409"/>
    </source>
</evidence>
<accession>A0ABT2TYE3</accession>
<dbReference type="RefSeq" id="WP_173729300.1">
    <property type="nucleotide sequence ID" value="NZ_JAOQJL010000059.1"/>
</dbReference>
<reference evidence="1 2" key="1">
    <citation type="journal article" date="2021" name="ISME Commun">
        <title>Automated analysis of genomic sequences facilitates high-throughput and comprehensive description of bacteria.</title>
        <authorList>
            <person name="Hitch T.C.A."/>
        </authorList>
    </citation>
    <scope>NUCLEOTIDE SEQUENCE [LARGE SCALE GENOMIC DNA]</scope>
    <source>
        <strain evidence="1 2">Sanger_23</strain>
    </source>
</reference>
<sequence length="80" mass="9532">MYKISNSSQEILEKMLGKRYKDIVNMDCDEEISYIQKRNNRKLIFSGKVDKRKIGRGNPLLSRRRIKTMDKVNEELARIK</sequence>
<proteinExistence type="predicted"/>
<dbReference type="Proteomes" id="UP001652409">
    <property type="component" value="Unassembled WGS sequence"/>
</dbReference>
<protein>
    <submittedName>
        <fullName evidence="1">Uncharacterized protein</fullName>
    </submittedName>
</protein>
<name>A0ABT2TYE3_9FIRM</name>
<gene>
    <name evidence="1" type="ORF">OCV61_17790</name>
</gene>